<gene>
    <name evidence="4" type="ORF">EVEC_LOCUS5709</name>
</gene>
<dbReference type="GO" id="GO:0003723">
    <property type="term" value="F:RNA binding"/>
    <property type="evidence" value="ECO:0007669"/>
    <property type="project" value="UniProtKB-UniRule"/>
</dbReference>
<accession>A0A0N4V744</accession>
<dbReference type="PROSITE" id="PS50102">
    <property type="entry name" value="RRM"/>
    <property type="match status" value="1"/>
</dbReference>
<feature type="compositionally biased region" description="Basic and acidic residues" evidence="2">
    <location>
        <begin position="140"/>
        <end position="156"/>
    </location>
</feature>
<keyword evidence="5" id="KW-1185">Reference proteome</keyword>
<proteinExistence type="predicted"/>
<feature type="region of interest" description="Disordered" evidence="2">
    <location>
        <begin position="136"/>
        <end position="156"/>
    </location>
</feature>
<dbReference type="InterPro" id="IPR012677">
    <property type="entry name" value="Nucleotide-bd_a/b_plait_sf"/>
</dbReference>
<feature type="domain" description="RRM" evidence="3">
    <location>
        <begin position="35"/>
        <end position="120"/>
    </location>
</feature>
<evidence type="ECO:0000256" key="1">
    <source>
        <dbReference type="PROSITE-ProRule" id="PRU00176"/>
    </source>
</evidence>
<dbReference type="CDD" id="cd00590">
    <property type="entry name" value="RRM_SF"/>
    <property type="match status" value="1"/>
</dbReference>
<dbReference type="SMART" id="SM00360">
    <property type="entry name" value="RRM"/>
    <property type="match status" value="1"/>
</dbReference>
<dbReference type="SUPFAM" id="SSF54928">
    <property type="entry name" value="RNA-binding domain, RBD"/>
    <property type="match status" value="1"/>
</dbReference>
<evidence type="ECO:0000313" key="4">
    <source>
        <dbReference type="EMBL" id="VDD90958.1"/>
    </source>
</evidence>
<evidence type="ECO:0000256" key="2">
    <source>
        <dbReference type="SAM" id="MobiDB-lite"/>
    </source>
</evidence>
<evidence type="ECO:0000259" key="3">
    <source>
        <dbReference type="PROSITE" id="PS50102"/>
    </source>
</evidence>
<dbReference type="Proteomes" id="UP000274131">
    <property type="component" value="Unassembled WGS sequence"/>
</dbReference>
<reference evidence="6" key="1">
    <citation type="submission" date="2017-02" db="UniProtKB">
        <authorList>
            <consortium name="WormBaseParasite"/>
        </authorList>
    </citation>
    <scope>IDENTIFICATION</scope>
</reference>
<reference evidence="4 5" key="2">
    <citation type="submission" date="2018-10" db="EMBL/GenBank/DDBJ databases">
        <authorList>
            <consortium name="Pathogen Informatics"/>
        </authorList>
    </citation>
    <scope>NUCLEOTIDE SEQUENCE [LARGE SCALE GENOMIC DNA]</scope>
</reference>
<protein>
    <submittedName>
        <fullName evidence="6">RRM domain-containing protein</fullName>
    </submittedName>
</protein>
<dbReference type="WBParaSite" id="EVEC_0000609801-mRNA-1">
    <property type="protein sequence ID" value="EVEC_0000609801-mRNA-1"/>
    <property type="gene ID" value="EVEC_0000609801"/>
</dbReference>
<evidence type="ECO:0000313" key="5">
    <source>
        <dbReference type="Proteomes" id="UP000274131"/>
    </source>
</evidence>
<keyword evidence="1" id="KW-0694">RNA-binding</keyword>
<dbReference type="Gene3D" id="3.30.70.330">
    <property type="match status" value="1"/>
</dbReference>
<evidence type="ECO:0000313" key="6">
    <source>
        <dbReference type="WBParaSite" id="EVEC_0000609801-mRNA-1"/>
    </source>
</evidence>
<dbReference type="OrthoDB" id="5818176at2759"/>
<dbReference type="AlphaFoldDB" id="A0A0N4V744"/>
<sequence>MAATVSWKGPLSQVLDARKLPELRYLPFVGEANMKTFYVKNIPSHWDEWELFRIFRQFGLINNIVLPDVKSAHSENAYRYGFVMMLSLAGADNVFQKLTSNGSLFVEGLSTPLQVQRTGVKTKSSAPFRELQTNAAQKRNLSDSKMESDTVAEEKVSEPVPQVRRQFYTRDELLRIRHSMKDVPVPDIAVKSILL</sequence>
<dbReference type="InterPro" id="IPR035979">
    <property type="entry name" value="RBD_domain_sf"/>
</dbReference>
<dbReference type="InterPro" id="IPR000504">
    <property type="entry name" value="RRM_dom"/>
</dbReference>
<dbReference type="Pfam" id="PF00076">
    <property type="entry name" value="RRM_1"/>
    <property type="match status" value="1"/>
</dbReference>
<dbReference type="EMBL" id="UXUI01008243">
    <property type="protein sequence ID" value="VDD90958.1"/>
    <property type="molecule type" value="Genomic_DNA"/>
</dbReference>
<dbReference type="STRING" id="51028.A0A0N4V744"/>
<organism evidence="6">
    <name type="scientific">Enterobius vermicularis</name>
    <name type="common">Human pinworm</name>
    <dbReference type="NCBI Taxonomy" id="51028"/>
    <lineage>
        <taxon>Eukaryota</taxon>
        <taxon>Metazoa</taxon>
        <taxon>Ecdysozoa</taxon>
        <taxon>Nematoda</taxon>
        <taxon>Chromadorea</taxon>
        <taxon>Rhabditida</taxon>
        <taxon>Spirurina</taxon>
        <taxon>Oxyuridomorpha</taxon>
        <taxon>Oxyuroidea</taxon>
        <taxon>Oxyuridae</taxon>
        <taxon>Enterobius</taxon>
    </lineage>
</organism>
<name>A0A0N4V744_ENTVE</name>